<dbReference type="Proteomes" id="UP000032361">
    <property type="component" value="Unassembled WGS sequence"/>
</dbReference>
<dbReference type="STRING" id="1382798.PK35_16765"/>
<evidence type="ECO:0000256" key="5">
    <source>
        <dbReference type="ARBA" id="ARBA00023027"/>
    </source>
</evidence>
<dbReference type="InterPro" id="IPR003694">
    <property type="entry name" value="NAD_synthase"/>
</dbReference>
<dbReference type="SUPFAM" id="SSF52402">
    <property type="entry name" value="Adenine nucleotide alpha hydrolases-like"/>
    <property type="match status" value="1"/>
</dbReference>
<evidence type="ECO:0000259" key="8">
    <source>
        <dbReference type="Pfam" id="PF02540"/>
    </source>
</evidence>
<dbReference type="GO" id="GO:0003952">
    <property type="term" value="F:NAD+ synthase (glutamine-hydrolyzing) activity"/>
    <property type="evidence" value="ECO:0007669"/>
    <property type="project" value="InterPro"/>
</dbReference>
<proteinExistence type="inferred from homology"/>
<organism evidence="9 10">
    <name type="scientific">Neotamlana nanhaiensis</name>
    <dbReference type="NCBI Taxonomy" id="1382798"/>
    <lineage>
        <taxon>Bacteria</taxon>
        <taxon>Pseudomonadati</taxon>
        <taxon>Bacteroidota</taxon>
        <taxon>Flavobacteriia</taxon>
        <taxon>Flavobacteriales</taxon>
        <taxon>Flavobacteriaceae</taxon>
        <taxon>Neotamlana</taxon>
    </lineage>
</organism>
<comment type="pathway">
    <text evidence="1">Cofactor biosynthesis; NAD(+) biosynthesis.</text>
</comment>
<dbReference type="InterPro" id="IPR022310">
    <property type="entry name" value="NAD/GMP_synthase"/>
</dbReference>
<dbReference type="GO" id="GO:0005524">
    <property type="term" value="F:ATP binding"/>
    <property type="evidence" value="ECO:0007669"/>
    <property type="project" value="UniProtKB-KW"/>
</dbReference>
<keyword evidence="2 6" id="KW-0436">Ligase</keyword>
<dbReference type="GO" id="GO:0005737">
    <property type="term" value="C:cytoplasm"/>
    <property type="evidence" value="ECO:0007669"/>
    <property type="project" value="InterPro"/>
</dbReference>
<keyword evidence="4 6" id="KW-0067">ATP-binding</keyword>
<keyword evidence="3 6" id="KW-0547">Nucleotide-binding</keyword>
<sequence>MQTEKVVDYIVNWLKDYATKAGVKGFVIGISGGIDSAVTSTLCAKTGLQLLCLEMPIHQAPSQVSRALNHINWLQENFDDVRMTQVNLTPVFDSLVASLPAVDNEEDRFMSLANTRARLRMTSLYYFAALEKLLVAGTGNKVEDFGVGFYTKYGDGGVDLSPIADLLKTEVYEIAKYLGVNQEIIDAQPTDGLWGDDRTDEDQIGASYPELEWAMKMSEEGKTADDFTGRQQEVFNIYKRFNTANKHKMIPIPVCDIPSELK</sequence>
<reference evidence="9 10" key="1">
    <citation type="journal article" date="2015" name="Antonie Van Leeuwenhoek">
        <title>Tamlana nanhaiensis sp. nov., isolated from surface seawater collected from the South China Sea.</title>
        <authorList>
            <person name="Liu X."/>
            <person name="Lai Q."/>
            <person name="Du Y."/>
            <person name="Li G."/>
            <person name="Sun F."/>
            <person name="Shao Z."/>
        </authorList>
    </citation>
    <scope>NUCLEOTIDE SEQUENCE [LARGE SCALE GENOMIC DNA]</scope>
    <source>
        <strain evidence="9 10">FHC16</strain>
    </source>
</reference>
<dbReference type="PANTHER" id="PTHR23090:SF9">
    <property type="entry name" value="GLUTAMINE-DEPENDENT NAD(+) SYNTHETASE"/>
    <property type="match status" value="1"/>
</dbReference>
<evidence type="ECO:0000256" key="2">
    <source>
        <dbReference type="ARBA" id="ARBA00022598"/>
    </source>
</evidence>
<evidence type="ECO:0000256" key="1">
    <source>
        <dbReference type="ARBA" id="ARBA00004790"/>
    </source>
</evidence>
<dbReference type="GO" id="GO:0004359">
    <property type="term" value="F:glutaminase activity"/>
    <property type="evidence" value="ECO:0007669"/>
    <property type="project" value="InterPro"/>
</dbReference>
<feature type="domain" description="NAD/GMP synthase" evidence="8">
    <location>
        <begin position="7"/>
        <end position="248"/>
    </location>
</feature>
<evidence type="ECO:0000256" key="3">
    <source>
        <dbReference type="ARBA" id="ARBA00022741"/>
    </source>
</evidence>
<dbReference type="Pfam" id="PF02540">
    <property type="entry name" value="NAD_synthase"/>
    <property type="match status" value="1"/>
</dbReference>
<dbReference type="AlphaFoldDB" id="A0A0D7VVY3"/>
<comment type="similarity">
    <text evidence="6">Belongs to the NAD synthetase family.</text>
</comment>
<dbReference type="NCBIfam" id="TIGR00552">
    <property type="entry name" value="nadE"/>
    <property type="match status" value="1"/>
</dbReference>
<dbReference type="RefSeq" id="WP_044627738.1">
    <property type="nucleotide sequence ID" value="NZ_JTDV01000020.1"/>
</dbReference>
<protein>
    <recommendedName>
        <fullName evidence="7">NH(3)-dependent NAD(+) synthetase</fullName>
        <ecNumber evidence="7">6.3.1.5</ecNumber>
    </recommendedName>
</protein>
<dbReference type="EMBL" id="JTDV01000020">
    <property type="protein sequence ID" value="KJD31040.1"/>
    <property type="molecule type" value="Genomic_DNA"/>
</dbReference>
<comment type="catalytic activity">
    <reaction evidence="7">
        <text>deamido-NAD(+) + NH4(+) + ATP = AMP + diphosphate + NAD(+) + H(+)</text>
        <dbReference type="Rhea" id="RHEA:21188"/>
        <dbReference type="ChEBI" id="CHEBI:15378"/>
        <dbReference type="ChEBI" id="CHEBI:28938"/>
        <dbReference type="ChEBI" id="CHEBI:30616"/>
        <dbReference type="ChEBI" id="CHEBI:33019"/>
        <dbReference type="ChEBI" id="CHEBI:57540"/>
        <dbReference type="ChEBI" id="CHEBI:58437"/>
        <dbReference type="ChEBI" id="CHEBI:456215"/>
        <dbReference type="EC" id="6.3.1.5"/>
    </reaction>
</comment>
<dbReference type="PATRIC" id="fig|1382798.3.peg.2360"/>
<accession>A0A0D7VVY3</accession>
<dbReference type="GO" id="GO:0009435">
    <property type="term" value="P:NAD+ biosynthetic process"/>
    <property type="evidence" value="ECO:0007669"/>
    <property type="project" value="UniProtKB-UniPathway"/>
</dbReference>
<dbReference type="CDD" id="cd00553">
    <property type="entry name" value="NAD_synthase"/>
    <property type="match status" value="1"/>
</dbReference>
<keyword evidence="10" id="KW-1185">Reference proteome</keyword>
<gene>
    <name evidence="9" type="ORF">PK35_16765</name>
</gene>
<evidence type="ECO:0000256" key="7">
    <source>
        <dbReference type="RuleBase" id="RU003812"/>
    </source>
</evidence>
<dbReference type="PANTHER" id="PTHR23090">
    <property type="entry name" value="NH 3 /GLUTAMINE-DEPENDENT NAD + SYNTHETASE"/>
    <property type="match status" value="1"/>
</dbReference>
<evidence type="ECO:0000313" key="10">
    <source>
        <dbReference type="Proteomes" id="UP000032361"/>
    </source>
</evidence>
<evidence type="ECO:0000256" key="6">
    <source>
        <dbReference type="RuleBase" id="RU003811"/>
    </source>
</evidence>
<dbReference type="GO" id="GO:0008795">
    <property type="term" value="F:NAD+ synthase activity"/>
    <property type="evidence" value="ECO:0007669"/>
    <property type="project" value="UniProtKB-EC"/>
</dbReference>
<name>A0A0D7VVY3_9FLAO</name>
<dbReference type="UniPathway" id="UPA00253"/>
<evidence type="ECO:0000256" key="4">
    <source>
        <dbReference type="ARBA" id="ARBA00022840"/>
    </source>
</evidence>
<dbReference type="Gene3D" id="3.40.50.620">
    <property type="entry name" value="HUPs"/>
    <property type="match status" value="1"/>
</dbReference>
<keyword evidence="5 6" id="KW-0520">NAD</keyword>
<dbReference type="EC" id="6.3.1.5" evidence="7"/>
<comment type="caution">
    <text evidence="9">The sequence shown here is derived from an EMBL/GenBank/DDBJ whole genome shotgun (WGS) entry which is preliminary data.</text>
</comment>
<dbReference type="InterPro" id="IPR014729">
    <property type="entry name" value="Rossmann-like_a/b/a_fold"/>
</dbReference>
<dbReference type="OrthoDB" id="9803818at2"/>
<evidence type="ECO:0000313" key="9">
    <source>
        <dbReference type="EMBL" id="KJD31040.1"/>
    </source>
</evidence>